<sequence>MIANSVQMLKLEALILVEIKAKPQFLNLVEDFTQNCNFREISLKVKSTTKGSYNKVWSFSETWLLTWPNRKNLLF</sequence>
<protein>
    <submittedName>
        <fullName evidence="1">Uncharacterized protein</fullName>
    </submittedName>
</protein>
<organism evidence="1 2">
    <name type="scientific">Steinernema carpocapsae</name>
    <name type="common">Entomopathogenic nematode</name>
    <dbReference type="NCBI Taxonomy" id="34508"/>
    <lineage>
        <taxon>Eukaryota</taxon>
        <taxon>Metazoa</taxon>
        <taxon>Ecdysozoa</taxon>
        <taxon>Nematoda</taxon>
        <taxon>Chromadorea</taxon>
        <taxon>Rhabditida</taxon>
        <taxon>Tylenchina</taxon>
        <taxon>Panagrolaimomorpha</taxon>
        <taxon>Strongyloidoidea</taxon>
        <taxon>Steinernematidae</taxon>
        <taxon>Steinernema</taxon>
    </lineage>
</organism>
<keyword evidence="2" id="KW-1185">Reference proteome</keyword>
<dbReference type="EMBL" id="AZBU02000006">
    <property type="protein sequence ID" value="TKR72779.1"/>
    <property type="molecule type" value="Genomic_DNA"/>
</dbReference>
<gene>
    <name evidence="1" type="ORF">L596_020181</name>
</gene>
<proteinExistence type="predicted"/>
<name>A0A4U5MSR9_STECR</name>
<evidence type="ECO:0000313" key="1">
    <source>
        <dbReference type="EMBL" id="TKR72779.1"/>
    </source>
</evidence>
<accession>A0A4U5MSR9</accession>
<reference evidence="1 2" key="1">
    <citation type="journal article" date="2015" name="Genome Biol.">
        <title>Comparative genomics of Steinernema reveals deeply conserved gene regulatory networks.</title>
        <authorList>
            <person name="Dillman A.R."/>
            <person name="Macchietto M."/>
            <person name="Porter C.F."/>
            <person name="Rogers A."/>
            <person name="Williams B."/>
            <person name="Antoshechkin I."/>
            <person name="Lee M.M."/>
            <person name="Goodwin Z."/>
            <person name="Lu X."/>
            <person name="Lewis E.E."/>
            <person name="Goodrich-Blair H."/>
            <person name="Stock S.P."/>
            <person name="Adams B.J."/>
            <person name="Sternberg P.W."/>
            <person name="Mortazavi A."/>
        </authorList>
    </citation>
    <scope>NUCLEOTIDE SEQUENCE [LARGE SCALE GENOMIC DNA]</scope>
    <source>
        <strain evidence="1 2">ALL</strain>
    </source>
</reference>
<dbReference type="AlphaFoldDB" id="A0A4U5MSR9"/>
<dbReference type="Proteomes" id="UP000298663">
    <property type="component" value="Unassembled WGS sequence"/>
</dbReference>
<reference evidence="1 2" key="2">
    <citation type="journal article" date="2019" name="G3 (Bethesda)">
        <title>Hybrid Assembly of the Genome of the Entomopathogenic Nematode Steinernema carpocapsae Identifies the X-Chromosome.</title>
        <authorList>
            <person name="Serra L."/>
            <person name="Macchietto M."/>
            <person name="Macias-Munoz A."/>
            <person name="McGill C.J."/>
            <person name="Rodriguez I.M."/>
            <person name="Rodriguez B."/>
            <person name="Murad R."/>
            <person name="Mortazavi A."/>
        </authorList>
    </citation>
    <scope>NUCLEOTIDE SEQUENCE [LARGE SCALE GENOMIC DNA]</scope>
    <source>
        <strain evidence="1 2">ALL</strain>
    </source>
</reference>
<comment type="caution">
    <text evidence="1">The sequence shown here is derived from an EMBL/GenBank/DDBJ whole genome shotgun (WGS) entry which is preliminary data.</text>
</comment>
<evidence type="ECO:0000313" key="2">
    <source>
        <dbReference type="Proteomes" id="UP000298663"/>
    </source>
</evidence>